<comment type="caution">
    <text evidence="2">The sequence shown here is derived from an EMBL/GenBank/DDBJ whole genome shotgun (WGS) entry which is preliminary data.</text>
</comment>
<dbReference type="Proteomes" id="UP001595696">
    <property type="component" value="Unassembled WGS sequence"/>
</dbReference>
<evidence type="ECO:0000313" key="3">
    <source>
        <dbReference type="Proteomes" id="UP001595696"/>
    </source>
</evidence>
<gene>
    <name evidence="2" type="ORF">ACFO0B_25220</name>
</gene>
<sequence>MTELFNRDLFTDDLFAVDREYDDGDELVADLGLDSTRFAMGIVACEDVFGVTLDREEFMRCITFGDVVRLVRAAIGGAAVPAATKGERR</sequence>
<proteinExistence type="predicted"/>
<accession>A0ABV8DZC0</accession>
<dbReference type="RefSeq" id="WP_378615050.1">
    <property type="nucleotide sequence ID" value="NZ_JBHSAX010000019.1"/>
</dbReference>
<dbReference type="EMBL" id="JBHSAX010000019">
    <property type="protein sequence ID" value="MFC3965303.1"/>
    <property type="molecule type" value="Genomic_DNA"/>
</dbReference>
<dbReference type="SUPFAM" id="SSF47336">
    <property type="entry name" value="ACP-like"/>
    <property type="match status" value="1"/>
</dbReference>
<organism evidence="2 3">
    <name type="scientific">Nocardia jiangsuensis</name>
    <dbReference type="NCBI Taxonomy" id="1691563"/>
    <lineage>
        <taxon>Bacteria</taxon>
        <taxon>Bacillati</taxon>
        <taxon>Actinomycetota</taxon>
        <taxon>Actinomycetes</taxon>
        <taxon>Mycobacteriales</taxon>
        <taxon>Nocardiaceae</taxon>
        <taxon>Nocardia</taxon>
    </lineage>
</organism>
<reference evidence="3" key="1">
    <citation type="journal article" date="2019" name="Int. J. Syst. Evol. Microbiol.">
        <title>The Global Catalogue of Microorganisms (GCM) 10K type strain sequencing project: providing services to taxonomists for standard genome sequencing and annotation.</title>
        <authorList>
            <consortium name="The Broad Institute Genomics Platform"/>
            <consortium name="The Broad Institute Genome Sequencing Center for Infectious Disease"/>
            <person name="Wu L."/>
            <person name="Ma J."/>
        </authorList>
    </citation>
    <scope>NUCLEOTIDE SEQUENCE [LARGE SCALE GENOMIC DNA]</scope>
    <source>
        <strain evidence="3">CGMCC 4.7330</strain>
    </source>
</reference>
<dbReference type="InterPro" id="IPR036736">
    <property type="entry name" value="ACP-like_sf"/>
</dbReference>
<dbReference type="Pfam" id="PF00550">
    <property type="entry name" value="PP-binding"/>
    <property type="match status" value="1"/>
</dbReference>
<name>A0ABV8DZC0_9NOCA</name>
<dbReference type="InterPro" id="IPR009081">
    <property type="entry name" value="PP-bd_ACP"/>
</dbReference>
<keyword evidence="3" id="KW-1185">Reference proteome</keyword>
<dbReference type="Gene3D" id="1.10.1200.10">
    <property type="entry name" value="ACP-like"/>
    <property type="match status" value="1"/>
</dbReference>
<evidence type="ECO:0000313" key="2">
    <source>
        <dbReference type="EMBL" id="MFC3965303.1"/>
    </source>
</evidence>
<feature type="domain" description="Carrier" evidence="1">
    <location>
        <begin position="22"/>
        <end position="71"/>
    </location>
</feature>
<evidence type="ECO:0000259" key="1">
    <source>
        <dbReference type="Pfam" id="PF00550"/>
    </source>
</evidence>
<protein>
    <submittedName>
        <fullName evidence="2">Phosphopantetheine-binding protein</fullName>
    </submittedName>
</protein>